<dbReference type="SMART" id="SM00823">
    <property type="entry name" value="PKS_PP"/>
    <property type="match status" value="1"/>
</dbReference>
<dbReference type="Gene3D" id="3.40.50.720">
    <property type="entry name" value="NAD(P)-binding Rossmann-like Domain"/>
    <property type="match status" value="1"/>
</dbReference>
<dbReference type="Pfam" id="PF00550">
    <property type="entry name" value="PP-binding"/>
    <property type="match status" value="1"/>
</dbReference>
<protein>
    <submittedName>
        <fullName evidence="6">Polyketide synthase</fullName>
    </submittedName>
</protein>
<keyword evidence="2" id="KW-0597">Phosphoprotein</keyword>
<dbReference type="InterPro" id="IPR020806">
    <property type="entry name" value="PKS_PP-bd"/>
</dbReference>
<evidence type="ECO:0000256" key="3">
    <source>
        <dbReference type="ARBA" id="ARBA00022679"/>
    </source>
</evidence>
<dbReference type="Gene3D" id="3.40.47.10">
    <property type="match status" value="1"/>
</dbReference>
<keyword evidence="7" id="KW-1185">Reference proteome</keyword>
<evidence type="ECO:0000313" key="6">
    <source>
        <dbReference type="EMBL" id="GHO60131.1"/>
    </source>
</evidence>
<keyword evidence="1" id="KW-0596">Phosphopantetheine</keyword>
<dbReference type="Gene3D" id="3.40.366.10">
    <property type="entry name" value="Malonyl-Coenzyme A Acyl Carrier Protein, domain 2"/>
    <property type="match status" value="1"/>
</dbReference>
<dbReference type="SUPFAM" id="SSF52151">
    <property type="entry name" value="FabD/lysophospholipase-like"/>
    <property type="match status" value="1"/>
</dbReference>
<dbReference type="Pfam" id="PF00698">
    <property type="entry name" value="Acyl_transf_1"/>
    <property type="match status" value="1"/>
</dbReference>
<dbReference type="InterPro" id="IPR036736">
    <property type="entry name" value="ACP-like_sf"/>
</dbReference>
<dbReference type="InterPro" id="IPR016036">
    <property type="entry name" value="Malonyl_transacylase_ACP-bd"/>
</dbReference>
<name>A0ABQ3V4M1_9CHLR</name>
<dbReference type="Gene3D" id="3.30.70.250">
    <property type="entry name" value="Malonyl-CoA ACP transacylase, ACP-binding"/>
    <property type="match status" value="1"/>
</dbReference>
<dbReference type="InterPro" id="IPR057326">
    <property type="entry name" value="KR_dom"/>
</dbReference>
<dbReference type="InterPro" id="IPR016035">
    <property type="entry name" value="Acyl_Trfase/lysoPLipase"/>
</dbReference>
<dbReference type="PANTHER" id="PTHR43775">
    <property type="entry name" value="FATTY ACID SYNTHASE"/>
    <property type="match status" value="1"/>
</dbReference>
<dbReference type="Pfam" id="PF22621">
    <property type="entry name" value="CurL-like_PKS_C"/>
    <property type="match status" value="1"/>
</dbReference>
<dbReference type="InterPro" id="IPR014043">
    <property type="entry name" value="Acyl_transferase_dom"/>
</dbReference>
<dbReference type="InterPro" id="IPR014031">
    <property type="entry name" value="Ketoacyl_synth_C"/>
</dbReference>
<dbReference type="Pfam" id="PF00109">
    <property type="entry name" value="ketoacyl-synt"/>
    <property type="match status" value="1"/>
</dbReference>
<dbReference type="CDD" id="cd00833">
    <property type="entry name" value="PKS"/>
    <property type="match status" value="1"/>
</dbReference>
<accession>A0ABQ3V4M1</accession>
<dbReference type="SUPFAM" id="SSF55048">
    <property type="entry name" value="Probable ACP-binding domain of malonyl-CoA ACP transacylase"/>
    <property type="match status" value="1"/>
</dbReference>
<dbReference type="InterPro" id="IPR018201">
    <property type="entry name" value="Ketoacyl_synth_AS"/>
</dbReference>
<comment type="caution">
    <text evidence="6">The sequence shown here is derived from an EMBL/GenBank/DDBJ whole genome shotgun (WGS) entry which is preliminary data.</text>
</comment>
<dbReference type="InterPro" id="IPR013968">
    <property type="entry name" value="PKS_KR"/>
</dbReference>
<dbReference type="PROSITE" id="PS50075">
    <property type="entry name" value="CARRIER"/>
    <property type="match status" value="1"/>
</dbReference>
<organism evidence="6 7">
    <name type="scientific">Ktedonobacter robiniae</name>
    <dbReference type="NCBI Taxonomy" id="2778365"/>
    <lineage>
        <taxon>Bacteria</taxon>
        <taxon>Bacillati</taxon>
        <taxon>Chloroflexota</taxon>
        <taxon>Ktedonobacteria</taxon>
        <taxon>Ktedonobacterales</taxon>
        <taxon>Ktedonobacteraceae</taxon>
        <taxon>Ktedonobacter</taxon>
    </lineage>
</organism>
<dbReference type="InterPro" id="IPR009081">
    <property type="entry name" value="PP-bd_ACP"/>
</dbReference>
<dbReference type="InterPro" id="IPR001227">
    <property type="entry name" value="Ac_transferase_dom_sf"/>
</dbReference>
<dbReference type="Pfam" id="PF02801">
    <property type="entry name" value="Ketoacyl-synt_C"/>
    <property type="match status" value="1"/>
</dbReference>
<dbReference type="PROSITE" id="PS52004">
    <property type="entry name" value="KS3_2"/>
    <property type="match status" value="1"/>
</dbReference>
<dbReference type="InterPro" id="IPR020841">
    <property type="entry name" value="PKS_Beta-ketoAc_synthase_dom"/>
</dbReference>
<dbReference type="Pfam" id="PF08659">
    <property type="entry name" value="KR"/>
    <property type="match status" value="1"/>
</dbReference>
<feature type="domain" description="Carrier" evidence="4">
    <location>
        <begin position="1462"/>
        <end position="1537"/>
    </location>
</feature>
<dbReference type="SUPFAM" id="SSF47336">
    <property type="entry name" value="ACP-like"/>
    <property type="match status" value="1"/>
</dbReference>
<dbReference type="Gene3D" id="1.10.1200.10">
    <property type="entry name" value="ACP-like"/>
    <property type="match status" value="1"/>
</dbReference>
<dbReference type="CDD" id="cd08953">
    <property type="entry name" value="KR_2_SDR_x"/>
    <property type="match status" value="1"/>
</dbReference>
<dbReference type="SMART" id="SM00822">
    <property type="entry name" value="PKS_KR"/>
    <property type="match status" value="1"/>
</dbReference>
<dbReference type="InterPro" id="IPR014030">
    <property type="entry name" value="Ketoacyl_synth_N"/>
</dbReference>
<dbReference type="Gene3D" id="3.30.70.3290">
    <property type="match status" value="1"/>
</dbReference>
<dbReference type="SUPFAM" id="SSF51735">
    <property type="entry name" value="NAD(P)-binding Rossmann-fold domains"/>
    <property type="match status" value="2"/>
</dbReference>
<dbReference type="SMART" id="SM00825">
    <property type="entry name" value="PKS_KS"/>
    <property type="match status" value="1"/>
</dbReference>
<reference evidence="6 7" key="1">
    <citation type="journal article" date="2021" name="Int. J. Syst. Evol. Microbiol.">
        <title>Reticulibacter mediterranei gen. nov., sp. nov., within the new family Reticulibacteraceae fam. nov., and Ktedonospora formicarum gen. nov., sp. nov., Ktedonobacter robiniae sp. nov., Dictyobacter formicarum sp. nov. and Dictyobacter arantiisoli sp. nov., belonging to the class Ktedonobacteria.</title>
        <authorList>
            <person name="Yabe S."/>
            <person name="Zheng Y."/>
            <person name="Wang C.M."/>
            <person name="Sakai Y."/>
            <person name="Abe K."/>
            <person name="Yokota A."/>
            <person name="Donadio S."/>
            <person name="Cavaletti L."/>
            <person name="Monciardini P."/>
        </authorList>
    </citation>
    <scope>NUCLEOTIDE SEQUENCE [LARGE SCALE GENOMIC DNA]</scope>
    <source>
        <strain evidence="6 7">SOSP1-30</strain>
    </source>
</reference>
<feature type="domain" description="Ketosynthase family 3 (KS3)" evidence="5">
    <location>
        <begin position="8"/>
        <end position="445"/>
    </location>
</feature>
<proteinExistence type="predicted"/>
<evidence type="ECO:0000256" key="1">
    <source>
        <dbReference type="ARBA" id="ARBA00022450"/>
    </source>
</evidence>
<dbReference type="SUPFAM" id="SSF53901">
    <property type="entry name" value="Thiolase-like"/>
    <property type="match status" value="1"/>
</dbReference>
<gene>
    <name evidence="6" type="ORF">KSB_86060</name>
</gene>
<dbReference type="PANTHER" id="PTHR43775:SF51">
    <property type="entry name" value="INACTIVE PHENOLPHTHIOCEROL SYNTHESIS POLYKETIDE SYNTHASE TYPE I PKS1-RELATED"/>
    <property type="match status" value="1"/>
</dbReference>
<dbReference type="Pfam" id="PF21394">
    <property type="entry name" value="Beta-ketacyl_N"/>
    <property type="match status" value="1"/>
</dbReference>
<evidence type="ECO:0000259" key="5">
    <source>
        <dbReference type="PROSITE" id="PS52004"/>
    </source>
</evidence>
<dbReference type="InterPro" id="IPR049490">
    <property type="entry name" value="C883_1060-like_KR_N"/>
</dbReference>
<dbReference type="InterPro" id="IPR006162">
    <property type="entry name" value="Ppantetheine_attach_site"/>
</dbReference>
<evidence type="ECO:0000313" key="7">
    <source>
        <dbReference type="Proteomes" id="UP000654345"/>
    </source>
</evidence>
<dbReference type="SMART" id="SM00827">
    <property type="entry name" value="PKS_AT"/>
    <property type="match status" value="1"/>
</dbReference>
<dbReference type="PROSITE" id="PS00606">
    <property type="entry name" value="KS3_1"/>
    <property type="match status" value="1"/>
</dbReference>
<keyword evidence="3" id="KW-0808">Transferase</keyword>
<sequence>MHNQHISDSDIAIIGLHCRVPGANTADEFWRNLREGVESISYCSDEQLRSTLAKSLGYVPEEVVARWTKDAKYVRAAAALEDIDLFDAAFFGYSATEAEILDPQQRLFLECSWAALEDAGYTPESSTGLVGVYGGSEVNAYHGNAGGYTIMPAERDLLSVLGAESGYLTTRVSYKLNLKGPSFNVQSACSTSLVAIHAACQGLKNGECDMALAGGVTAYTTQQVGYLYQEGSMFSPDGHCRPFDAQARGTVFAMGGMGVIVLKRLSEALEDRDHIYAIIKGSAINNDGSIKTGYTAPSVDGQVRVIMEALAAADVSADTISYIEAHGTATQIGDPIEIAALTQAFQRGTQRKQFCAVGSVKSNIGHLGAAAGVASIIKTTQALRHRQIPPSLHYKESNPQINFPESPFYVNTVLSDWQTTDDIPRRAGVSSFGIGGTNAHIVMQEAPEVEEAPDASRPWQVLLLSARTEEALERMKTNLKEYLQTRPAASLADLAFTLQTGRKRFAHRYALVCDSASEAVRLLEEGQGYSAEEEEQKAEVAFLFSGQGAQYSKMALELYQCEPVFRTQVDQCAQLLKPHLGFDLRALLYPASSQQEVEASQRLNQTYVTQPALFVIEYAMAQLWMKWGLKPGAMIGHSIGEYVAACLAGVFTLEEALALVALRGRLMQELPAGAMTSVPLPEREVRALLGPQLSIAACNSLSDCVVSGPFDAVEQLERKLQERDILCRRLHTSHAFHSQMMDPMLERFTAEVRKIHLRAPKIPYISNVTGTWITNQEATRPEYWAQHLRQTVRFADGLQTLLQSSARVLLELGPGRSLVSFVKRHPAKRSEHTALPSLRHPQDSESDLSFLLHTCGRLWSAGVKLNWTRFHNGEQRQRLSLPTYPFERKRYWKYPQRQYLQSGVQGWPTKEQDVTRWFSVPSWKRSLLSPTLVPQQAGEDHPWVIFTDEYGTGAQLARCLEEDGETVITVKAGDAFSQLANRLYTVQPGRLGDYEALFTALDTLHLQPARIVHLWSIIPEAVTGTDWEQCDSAQERGFYSLLFIAQALGKHNITHPVQISVITNHLQEVMGGEVYSPVRATVFGPGKVISHEYSQMTCHSIDVDCVGEALRSEWLAAQLATELRLEKPEVAVAYRNRHRWVQTTEPVALEPAPEESIMPLRQRGVYLITGGLGGVGLVLAEHLARTVQARLVLLGRGELPRREDWEAWLATHSTDERSAQRIRSIQALEEAGAEVLPVSADVTDEVAMRQVLAQAERRFGQLHGVIHAAGVVDVGIIQLKAPEAAARVLAPKVRGTLVLDRVVQDIPLDFIVLCSSLYSVIGGTGQVDYCAANAFLDCYAFYNTARRNVATLSINWDAWQEVGMAVDTGNGNGSTGSDQAEASGTTRRGFLPKDGILSREGVEAFQRILQRAAFPQVMVSTRNLQEVQQRMQHPSVAHIEEDEVGTASAVHSRPNIKTSYVEPRNSLEQHIADIWQRVIGIDKVGTSDNFFDLGGDSVMIMQVLKRLYDICQVELSVHVFFEYPTVESLANTITQRQMEALDGAQVETLLQSVDQLSEEEVALLLGQQAAE</sequence>
<dbReference type="Proteomes" id="UP000654345">
    <property type="component" value="Unassembled WGS sequence"/>
</dbReference>
<dbReference type="EMBL" id="BNJG01000004">
    <property type="protein sequence ID" value="GHO60131.1"/>
    <property type="molecule type" value="Genomic_DNA"/>
</dbReference>
<dbReference type="InterPro" id="IPR016039">
    <property type="entry name" value="Thiolase-like"/>
</dbReference>
<evidence type="ECO:0000259" key="4">
    <source>
        <dbReference type="PROSITE" id="PS50075"/>
    </source>
</evidence>
<dbReference type="PROSITE" id="PS00012">
    <property type="entry name" value="PHOSPHOPANTETHEINE"/>
    <property type="match status" value="1"/>
</dbReference>
<evidence type="ECO:0000256" key="2">
    <source>
        <dbReference type="ARBA" id="ARBA00022553"/>
    </source>
</evidence>
<dbReference type="InterPro" id="IPR036291">
    <property type="entry name" value="NAD(P)-bd_dom_sf"/>
</dbReference>
<dbReference type="InterPro" id="IPR050091">
    <property type="entry name" value="PKS_NRPS_Biosynth_Enz"/>
</dbReference>